<dbReference type="PANTHER" id="PTHR36848">
    <property type="entry name" value="DNA-BINDING PROTEIN (PUTATIVE SECRETED PROTEIN)-RELATED"/>
    <property type="match status" value="1"/>
</dbReference>
<organism evidence="1 2">
    <name type="scientific">Cohnella cellulosilytica</name>
    <dbReference type="NCBI Taxonomy" id="986710"/>
    <lineage>
        <taxon>Bacteria</taxon>
        <taxon>Bacillati</taxon>
        <taxon>Bacillota</taxon>
        <taxon>Bacilli</taxon>
        <taxon>Bacillales</taxon>
        <taxon>Paenibacillaceae</taxon>
        <taxon>Cohnella</taxon>
    </lineage>
</organism>
<dbReference type="RefSeq" id="WP_378050021.1">
    <property type="nucleotide sequence ID" value="NZ_JBHMDN010000023.1"/>
</dbReference>
<sequence>MDKARFGNPPSQYRPAPLWIWNDEMDKEELFRELEQLRAHGFGGAFIHPRPGLVTEYLSEEWFELCRSVTEHAERIGMKIYLYDENSYPSGFAGGHVSSQLPDCLGNMVQARRLTAEELTAGAAFRSLNIHRPGHPVRAWAYEETEGGVCRLGREVTDLPQAEWPEYGERFMVFETGEPQTNPWLGGFAYTDLLRPEVTELFLQTTYEAYRDVIGDKFGSIVPAIFTDEPEISPGNLFEAAAYTLPFSYWFAAEFERRNGYELKDHLPCLFFETDAAAFEVAPTKVRYDYYATVRELWENNFVKPIFAWCAEHSINWTGHFLEHLWPIPWGRTSPAIMSLYEYMQWPGIDMLKAFLLERDGFDGQLLNIREVHSAANQLGKERVLCEAFGAGGWDSTFEDYKRIGDWLVVNGVNFFTPHLTYSTIVGARKRDHPQSFDWRQPWWEEFTELNDYFGRLSYSLSQGRTENRILLLHPTTSIFLELPSSERGTIREWDNMPAYPGMERYVKGVQQLCDAHWDFDLGDEFILERNAWVHGTRLAVAEREYDVVIVPAAMRNAKRTTLELLKRYAANGGRLILFGEGEPCRYVDGLPDDGIRSLLPRCARAPGFEELHRELERTLEPRLLRRAEAADLPSGTASLRRVMADGSELIFIANSSPQEACLPVALAGAFVEELDLWTGEAKPLAWAVRDGRMCLDLELPSNGSRMLRVTAGPDALWSEEAGCEPTASGTGSVAVPAAGSLTVRADSPNTLPLDYCDLRLGKREYRQISTLHACQLVFEHHGFECNPWDNAVQFKRRILDRNRFDETSGFTVSYAFRVAEGGLPRTLQLLVEHGSYYELKVNGRPVSWSGGSSRLDRHYAVADLTGAAVAGDNTIELKASPFDVRLEVEPVVLQGDFGVYASGGQWLLGASRELRPGDWTKQGYPFYGQAMSYERVIRLDRTDKRLWVRLGEWEGTCAAVLVNGERAGLVWRQHSEQVEITSLVRPGGNLVEVRISGSFKNLFGPHHDPDRPRKVAWPKFWKNGPKVGQPSADAYDLIGYGLRDGFAVVSD</sequence>
<dbReference type="Gene3D" id="2.60.120.260">
    <property type="entry name" value="Galactose-binding domain-like"/>
    <property type="match status" value="1"/>
</dbReference>
<dbReference type="InterPro" id="IPR053161">
    <property type="entry name" value="Ulvan_degrading_GH"/>
</dbReference>
<dbReference type="PANTHER" id="PTHR36848:SF2">
    <property type="entry name" value="SECRETED PROTEIN"/>
    <property type="match status" value="1"/>
</dbReference>
<reference evidence="2" key="1">
    <citation type="journal article" date="2019" name="Int. J. Syst. Evol. Microbiol.">
        <title>The Global Catalogue of Microorganisms (GCM) 10K type strain sequencing project: providing services to taxonomists for standard genome sequencing and annotation.</title>
        <authorList>
            <consortium name="The Broad Institute Genomics Platform"/>
            <consortium name="The Broad Institute Genome Sequencing Center for Infectious Disease"/>
            <person name="Wu L."/>
            <person name="Ma J."/>
        </authorList>
    </citation>
    <scope>NUCLEOTIDE SEQUENCE [LARGE SCALE GENOMIC DNA]</scope>
    <source>
        <strain evidence="2">KCTC 12907</strain>
    </source>
</reference>
<keyword evidence="1" id="KW-0378">Hydrolase</keyword>
<dbReference type="SUPFAM" id="SSF49785">
    <property type="entry name" value="Galactose-binding domain-like"/>
    <property type="match status" value="1"/>
</dbReference>
<evidence type="ECO:0000313" key="2">
    <source>
        <dbReference type="Proteomes" id="UP001596378"/>
    </source>
</evidence>
<dbReference type="EMBL" id="JBHTAI010000004">
    <property type="protein sequence ID" value="MFC7148437.1"/>
    <property type="molecule type" value="Genomic_DNA"/>
</dbReference>
<name>A0ABW2FA90_9BACL</name>
<gene>
    <name evidence="1" type="ORF">ACFQMJ_07870</name>
</gene>
<comment type="caution">
    <text evidence="1">The sequence shown here is derived from an EMBL/GenBank/DDBJ whole genome shotgun (WGS) entry which is preliminary data.</text>
</comment>
<protein>
    <submittedName>
        <fullName evidence="1">Glycosyl hydrolase</fullName>
    </submittedName>
</protein>
<proteinExistence type="predicted"/>
<evidence type="ECO:0000313" key="1">
    <source>
        <dbReference type="EMBL" id="MFC7148437.1"/>
    </source>
</evidence>
<keyword evidence="2" id="KW-1185">Reference proteome</keyword>
<accession>A0ABW2FA90</accession>
<dbReference type="Proteomes" id="UP001596378">
    <property type="component" value="Unassembled WGS sequence"/>
</dbReference>
<dbReference type="InterPro" id="IPR008979">
    <property type="entry name" value="Galactose-bd-like_sf"/>
</dbReference>
<dbReference type="GO" id="GO:0016787">
    <property type="term" value="F:hydrolase activity"/>
    <property type="evidence" value="ECO:0007669"/>
    <property type="project" value="UniProtKB-KW"/>
</dbReference>
<dbReference type="Pfam" id="PF17132">
    <property type="entry name" value="Glyco_hydro_106"/>
    <property type="match status" value="1"/>
</dbReference>